<dbReference type="OrthoDB" id="610388at2"/>
<dbReference type="CDD" id="cd15482">
    <property type="entry name" value="Sialidase_non-viral"/>
    <property type="match status" value="1"/>
</dbReference>
<dbReference type="STRING" id="755732.Fluta_2718"/>
<dbReference type="HOGENOM" id="CLU_658491_0_0_10"/>
<dbReference type="Pfam" id="PF25852">
    <property type="entry name" value="DUF6242_C"/>
    <property type="match status" value="1"/>
</dbReference>
<dbReference type="InterPro" id="IPR026444">
    <property type="entry name" value="Secre_tail"/>
</dbReference>
<evidence type="ECO:0000259" key="3">
    <source>
        <dbReference type="Pfam" id="PF18962"/>
    </source>
</evidence>
<evidence type="ECO:0000313" key="5">
    <source>
        <dbReference type="EMBL" id="AEA44699.1"/>
    </source>
</evidence>
<dbReference type="KEGG" id="fte:Fluta_2718"/>
<gene>
    <name evidence="5" type="ordered locus">Fluta_2718</name>
</gene>
<dbReference type="Pfam" id="PF18962">
    <property type="entry name" value="Por_Secre_tail"/>
    <property type="match status" value="1"/>
</dbReference>
<dbReference type="InterPro" id="IPR036278">
    <property type="entry name" value="Sialidase_sf"/>
</dbReference>
<dbReference type="NCBIfam" id="TIGR04183">
    <property type="entry name" value="Por_Secre_tail"/>
    <property type="match status" value="1"/>
</dbReference>
<protein>
    <submittedName>
        <fullName evidence="5">Uncharacterized protein</fullName>
    </submittedName>
</protein>
<dbReference type="SUPFAM" id="SSF50939">
    <property type="entry name" value="Sialidases"/>
    <property type="match status" value="1"/>
</dbReference>
<feature type="signal peptide" evidence="2">
    <location>
        <begin position="1"/>
        <end position="18"/>
    </location>
</feature>
<evidence type="ECO:0000256" key="2">
    <source>
        <dbReference type="SAM" id="SignalP"/>
    </source>
</evidence>
<reference evidence="6" key="2">
    <citation type="submission" date="2011-02" db="EMBL/GenBank/DDBJ databases">
        <title>The complete genome of Fluviicola taffensis DSM 16823.</title>
        <authorList>
            <consortium name="US DOE Joint Genome Institute (JGI-PGF)"/>
            <person name="Lucas S."/>
            <person name="Copeland A."/>
            <person name="Lapidus A."/>
            <person name="Bruce D."/>
            <person name="Goodwin L."/>
            <person name="Pitluck S."/>
            <person name="Kyrpides N."/>
            <person name="Mavromatis K."/>
            <person name="Ivanova N."/>
            <person name="Mikhailova N."/>
            <person name="Pagani I."/>
            <person name="Chertkov O."/>
            <person name="Detter J.C."/>
            <person name="Han C."/>
            <person name="Tapia R."/>
            <person name="Land M."/>
            <person name="Hauser L."/>
            <person name="Markowitz V."/>
            <person name="Cheng J.-F."/>
            <person name="Hugenholtz P."/>
            <person name="Woyke T."/>
            <person name="Wu D."/>
            <person name="Tindall B."/>
            <person name="Pomrenke H.G."/>
            <person name="Brambilla E."/>
            <person name="Klenk H.-P."/>
            <person name="Eisen J.A."/>
        </authorList>
    </citation>
    <scope>NUCLEOTIDE SEQUENCE [LARGE SCALE GENOMIC DNA]</scope>
    <source>
        <strain evidence="6">DSM 16823 / RW262 / RW262</strain>
    </source>
</reference>
<evidence type="ECO:0000256" key="1">
    <source>
        <dbReference type="ARBA" id="ARBA00022729"/>
    </source>
</evidence>
<proteinExistence type="predicted"/>
<name>F2IG64_FLUTR</name>
<dbReference type="Gene3D" id="2.130.10.10">
    <property type="entry name" value="YVTN repeat-like/Quinoprotein amine dehydrogenase"/>
    <property type="match status" value="1"/>
</dbReference>
<organism evidence="5 6">
    <name type="scientific">Fluviicola taffensis (strain DSM 16823 / NCIMB 13979 / RW262)</name>
    <dbReference type="NCBI Taxonomy" id="755732"/>
    <lineage>
        <taxon>Bacteria</taxon>
        <taxon>Pseudomonadati</taxon>
        <taxon>Bacteroidota</taxon>
        <taxon>Flavobacteriia</taxon>
        <taxon>Flavobacteriales</taxon>
        <taxon>Crocinitomicaceae</taxon>
        <taxon>Fluviicola</taxon>
    </lineage>
</organism>
<keyword evidence="6" id="KW-1185">Reference proteome</keyword>
<evidence type="ECO:0000313" key="6">
    <source>
        <dbReference type="Proteomes" id="UP000007463"/>
    </source>
</evidence>
<accession>F2IG64</accession>
<feature type="domain" description="Secretion system C-terminal sorting" evidence="3">
    <location>
        <begin position="348"/>
        <end position="410"/>
    </location>
</feature>
<dbReference type="AlphaFoldDB" id="F2IG64"/>
<dbReference type="Proteomes" id="UP000007463">
    <property type="component" value="Chromosome"/>
</dbReference>
<evidence type="ECO:0000259" key="4">
    <source>
        <dbReference type="Pfam" id="PF25852"/>
    </source>
</evidence>
<dbReference type="InterPro" id="IPR058667">
    <property type="entry name" value="DUF6242_C"/>
</dbReference>
<dbReference type="EMBL" id="CP002542">
    <property type="protein sequence ID" value="AEA44699.1"/>
    <property type="molecule type" value="Genomic_DNA"/>
</dbReference>
<sequence length="417" mass="44973" precursor="true">MKKALPILFLIVSLGASGQTWVKTTAPDSILYRGIRTWGEDTIYAWGNSPSSPVYPNTLVSSFDGGQTWTVGPWQRFNTDQVVATPAGLFAGYYYYLGSPASGHLDYTTNGTTWQTVPGSTLANGGYYKPLGLLTNGKLLLANSTNGKLNISPDYISLGSDYGTLYQYNDGYTYYAINPTNGRIIFGQNSGTTHMQYTDDNAVSFTDISLASVVGNVYSPIVRYTKNNTFFNARMGGITVSTDNGNTWTACANIGGNLSDMQANKDGQVIFARSDNQIMSSSDNGQTWTSMNNGLPTGVGSLGIGKTTDGKFWLTLYGDQPTNGGIYVIGSGGSTAEISNSEDQVIQVYPNPTSDLLNIEFDGDLTNALFTVSSLNGQTFQLPLKGTKLDVSSLESGVYFLQVEMNNSVKRVKFLKN</sequence>
<keyword evidence="1 2" id="KW-0732">Signal</keyword>
<dbReference type="InterPro" id="IPR015943">
    <property type="entry name" value="WD40/YVTN_repeat-like_dom_sf"/>
</dbReference>
<dbReference type="RefSeq" id="WP_013687468.1">
    <property type="nucleotide sequence ID" value="NC_015321.1"/>
</dbReference>
<feature type="domain" description="DUF6242" evidence="4">
    <location>
        <begin position="183"/>
        <end position="301"/>
    </location>
</feature>
<dbReference type="eggNOG" id="COG4447">
    <property type="taxonomic scope" value="Bacteria"/>
</dbReference>
<reference evidence="5 6" key="1">
    <citation type="journal article" date="2011" name="Stand. Genomic Sci.">
        <title>Complete genome sequence of the gliding freshwater bacterium Fluviicola taffensis type strain (RW262).</title>
        <authorList>
            <person name="Woyke T."/>
            <person name="Chertkov O."/>
            <person name="Lapidus A."/>
            <person name="Nolan M."/>
            <person name="Lucas S."/>
            <person name="Del Rio T.G."/>
            <person name="Tice H."/>
            <person name="Cheng J.F."/>
            <person name="Tapia R."/>
            <person name="Han C."/>
            <person name="Goodwin L."/>
            <person name="Pitluck S."/>
            <person name="Liolios K."/>
            <person name="Pagani I."/>
            <person name="Ivanova N."/>
            <person name="Huntemann M."/>
            <person name="Mavromatis K."/>
            <person name="Mikhailova N."/>
            <person name="Pati A."/>
            <person name="Chen A."/>
            <person name="Palaniappan K."/>
            <person name="Land M."/>
            <person name="Hauser L."/>
            <person name="Brambilla E.M."/>
            <person name="Rohde M."/>
            <person name="Mwirichia R."/>
            <person name="Sikorski J."/>
            <person name="Tindall B.J."/>
            <person name="Goker M."/>
            <person name="Bristow J."/>
            <person name="Eisen J.A."/>
            <person name="Markowitz V."/>
            <person name="Hugenholtz P."/>
            <person name="Klenk H.P."/>
            <person name="Kyrpides N.C."/>
        </authorList>
    </citation>
    <scope>NUCLEOTIDE SEQUENCE [LARGE SCALE GENOMIC DNA]</scope>
    <source>
        <strain evidence="6">DSM 16823 / RW262 / RW262</strain>
    </source>
</reference>
<feature type="chain" id="PRO_5003283437" evidence="2">
    <location>
        <begin position="19"/>
        <end position="417"/>
    </location>
</feature>